<dbReference type="GO" id="GO:0005524">
    <property type="term" value="F:ATP binding"/>
    <property type="evidence" value="ECO:0007669"/>
    <property type="project" value="InterPro"/>
</dbReference>
<organism evidence="2">
    <name type="scientific">Lotus japonicus</name>
    <name type="common">Lotus corniculatus var. japonicus</name>
    <dbReference type="NCBI Taxonomy" id="34305"/>
    <lineage>
        <taxon>Eukaryota</taxon>
        <taxon>Viridiplantae</taxon>
        <taxon>Streptophyta</taxon>
        <taxon>Embryophyta</taxon>
        <taxon>Tracheophyta</taxon>
        <taxon>Spermatophyta</taxon>
        <taxon>Magnoliopsida</taxon>
        <taxon>eudicotyledons</taxon>
        <taxon>Gunneridae</taxon>
        <taxon>Pentapetalae</taxon>
        <taxon>rosids</taxon>
        <taxon>fabids</taxon>
        <taxon>Fabales</taxon>
        <taxon>Fabaceae</taxon>
        <taxon>Papilionoideae</taxon>
        <taxon>50 kb inversion clade</taxon>
        <taxon>NPAAA clade</taxon>
        <taxon>Hologalegina</taxon>
        <taxon>robinioid clade</taxon>
        <taxon>Loteae</taxon>
        <taxon>Lotus</taxon>
    </lineage>
</organism>
<accession>I3ST71</accession>
<dbReference type="EMBL" id="BT143669">
    <property type="protein sequence ID" value="AFK43463.1"/>
    <property type="molecule type" value="mRNA"/>
</dbReference>
<dbReference type="InterPro" id="IPR037219">
    <property type="entry name" value="Peptidase_M41-like"/>
</dbReference>
<dbReference type="Gene3D" id="1.20.58.760">
    <property type="entry name" value="Peptidase M41"/>
    <property type="match status" value="1"/>
</dbReference>
<dbReference type="Pfam" id="PF01434">
    <property type="entry name" value="Peptidase_M41"/>
    <property type="match status" value="1"/>
</dbReference>
<evidence type="ECO:0000259" key="1">
    <source>
        <dbReference type="Pfam" id="PF01434"/>
    </source>
</evidence>
<dbReference type="PANTHER" id="PTHR23076:SF97">
    <property type="entry name" value="ATP-DEPENDENT ZINC METALLOPROTEASE YME1L1"/>
    <property type="match status" value="1"/>
</dbReference>
<reference evidence="2" key="1">
    <citation type="submission" date="2012-05" db="EMBL/GenBank/DDBJ databases">
        <authorList>
            <person name="Krishnakumar V."/>
            <person name="Cheung F."/>
            <person name="Xiao Y."/>
            <person name="Chan A."/>
            <person name="Moskal W.A."/>
            <person name="Town C.D."/>
        </authorList>
    </citation>
    <scope>NUCLEOTIDE SEQUENCE</scope>
</reference>
<evidence type="ECO:0000313" key="2">
    <source>
        <dbReference type="EMBL" id="AFK43463.1"/>
    </source>
</evidence>
<dbReference type="InterPro" id="IPR000642">
    <property type="entry name" value="Peptidase_M41"/>
</dbReference>
<proteinExistence type="evidence at transcript level"/>
<dbReference type="MEROPS" id="M41.018"/>
<dbReference type="SUPFAM" id="SSF140990">
    <property type="entry name" value="FtsH protease domain-like"/>
    <property type="match status" value="1"/>
</dbReference>
<protein>
    <recommendedName>
        <fullName evidence="1">Peptidase M41 domain-containing protein</fullName>
    </recommendedName>
</protein>
<dbReference type="GO" id="GO:0045037">
    <property type="term" value="P:protein import into chloroplast stroma"/>
    <property type="evidence" value="ECO:0007669"/>
    <property type="project" value="TreeGrafter"/>
</dbReference>
<dbReference type="AlphaFoldDB" id="I3ST71"/>
<dbReference type="GO" id="GO:0004222">
    <property type="term" value="F:metalloendopeptidase activity"/>
    <property type="evidence" value="ECO:0007669"/>
    <property type="project" value="InterPro"/>
</dbReference>
<dbReference type="GO" id="GO:0006508">
    <property type="term" value="P:proteolysis"/>
    <property type="evidence" value="ECO:0007669"/>
    <property type="project" value="InterPro"/>
</dbReference>
<dbReference type="PANTHER" id="PTHR23076">
    <property type="entry name" value="METALLOPROTEASE M41 FTSH"/>
    <property type="match status" value="1"/>
</dbReference>
<dbReference type="GO" id="GO:0009507">
    <property type="term" value="C:chloroplast"/>
    <property type="evidence" value="ECO:0007669"/>
    <property type="project" value="TreeGrafter"/>
</dbReference>
<dbReference type="GO" id="GO:0004176">
    <property type="term" value="F:ATP-dependent peptidase activity"/>
    <property type="evidence" value="ECO:0007669"/>
    <property type="project" value="InterPro"/>
</dbReference>
<name>I3ST71_LOTJA</name>
<sequence length="111" mass="12792">MGTERKTMFISKESKKVTICGMSDVIGPVYIQQPQCYAMQSRIDEEVDKLLRVAYDRVKALLKKHEKALHALADALLFYETLNAEEIRRILLPYQQEQHKQEATKAELVPA</sequence>
<feature type="domain" description="Peptidase M41" evidence="1">
    <location>
        <begin position="15"/>
        <end position="90"/>
    </location>
</feature>